<name>A0ABS3JG27_9BACT</name>
<dbReference type="InterPro" id="IPR010662">
    <property type="entry name" value="RBBP9/YdeN"/>
</dbReference>
<reference evidence="1 2" key="1">
    <citation type="submission" date="2021-03" db="EMBL/GenBank/DDBJ databases">
        <title>Fibrella sp. HMF5405 genome sequencing and assembly.</title>
        <authorList>
            <person name="Kang H."/>
            <person name="Kim H."/>
            <person name="Bae S."/>
            <person name="Joh K."/>
        </authorList>
    </citation>
    <scope>NUCLEOTIDE SEQUENCE [LARGE SCALE GENOMIC DNA]</scope>
    <source>
        <strain evidence="1 2">HMF5405</strain>
    </source>
</reference>
<comment type="caution">
    <text evidence="1">The sequence shown here is derived from an EMBL/GenBank/DDBJ whole genome shotgun (WGS) entry which is preliminary data.</text>
</comment>
<dbReference type="SUPFAM" id="SSF53474">
    <property type="entry name" value="alpha/beta-Hydrolases"/>
    <property type="match status" value="1"/>
</dbReference>
<evidence type="ECO:0000313" key="1">
    <source>
        <dbReference type="EMBL" id="MBO0948935.1"/>
    </source>
</evidence>
<sequence length="193" mass="21500">MPFFMRLLSQELVAMDFSSRVLILPGLGNSGEQHWQSSWERQHPSFQRVEQTNWETPVCADWIKQVDRAVMAGNPTDVILVGHSLACITIAYWAQTYQRSIKGALLVAPSDTEAASYPPGTTGFTPVPLVQLPFPSIVVASSSDFYVSLERARQFAEAWGSRFEEIGDAGHINVASGYGEWPRGLAWLKELDR</sequence>
<dbReference type="Proteomes" id="UP000664628">
    <property type="component" value="Unassembled WGS sequence"/>
</dbReference>
<dbReference type="Gene3D" id="3.40.50.1820">
    <property type="entry name" value="alpha/beta hydrolase"/>
    <property type="match status" value="1"/>
</dbReference>
<dbReference type="Pfam" id="PF06821">
    <property type="entry name" value="Ser_hydrolase"/>
    <property type="match status" value="1"/>
</dbReference>
<organism evidence="1 2">
    <name type="scientific">Fibrella forsythiae</name>
    <dbReference type="NCBI Taxonomy" id="2817061"/>
    <lineage>
        <taxon>Bacteria</taxon>
        <taxon>Pseudomonadati</taxon>
        <taxon>Bacteroidota</taxon>
        <taxon>Cytophagia</taxon>
        <taxon>Cytophagales</taxon>
        <taxon>Spirosomataceae</taxon>
        <taxon>Fibrella</taxon>
    </lineage>
</organism>
<keyword evidence="2" id="KW-1185">Reference proteome</keyword>
<keyword evidence="1" id="KW-0378">Hydrolase</keyword>
<dbReference type="EMBL" id="JAFMYW010000002">
    <property type="protein sequence ID" value="MBO0948935.1"/>
    <property type="molecule type" value="Genomic_DNA"/>
</dbReference>
<proteinExistence type="predicted"/>
<evidence type="ECO:0000313" key="2">
    <source>
        <dbReference type="Proteomes" id="UP000664628"/>
    </source>
</evidence>
<gene>
    <name evidence="1" type="ORF">J2I46_10105</name>
</gene>
<protein>
    <submittedName>
        <fullName evidence="1">Serine hydrolase family protein</fullName>
    </submittedName>
</protein>
<dbReference type="InterPro" id="IPR029058">
    <property type="entry name" value="AB_hydrolase_fold"/>
</dbReference>
<accession>A0ABS3JG27</accession>
<dbReference type="GO" id="GO:0016787">
    <property type="term" value="F:hydrolase activity"/>
    <property type="evidence" value="ECO:0007669"/>
    <property type="project" value="UniProtKB-KW"/>
</dbReference>